<organism evidence="1 2">
    <name type="scientific">Zasmidium cellare ATCC 36951</name>
    <dbReference type="NCBI Taxonomy" id="1080233"/>
    <lineage>
        <taxon>Eukaryota</taxon>
        <taxon>Fungi</taxon>
        <taxon>Dikarya</taxon>
        <taxon>Ascomycota</taxon>
        <taxon>Pezizomycotina</taxon>
        <taxon>Dothideomycetes</taxon>
        <taxon>Dothideomycetidae</taxon>
        <taxon>Mycosphaerellales</taxon>
        <taxon>Mycosphaerellaceae</taxon>
        <taxon>Zasmidium</taxon>
    </lineage>
</organism>
<evidence type="ECO:0000313" key="2">
    <source>
        <dbReference type="Proteomes" id="UP000799537"/>
    </source>
</evidence>
<accession>A0A6A6CAY9</accession>
<keyword evidence="2" id="KW-1185">Reference proteome</keyword>
<dbReference type="AlphaFoldDB" id="A0A6A6CAY9"/>
<gene>
    <name evidence="1" type="ORF">M409DRAFT_26858</name>
</gene>
<name>A0A6A6CAY9_ZASCE</name>
<dbReference type="Proteomes" id="UP000799537">
    <property type="component" value="Unassembled WGS sequence"/>
</dbReference>
<sequence length="179" mass="19534">MASDATNEVNNSIMTPTAADKVFNTTELLETILLSLDFRTLRRRSINSTFSATIATSPHLQTALSLRPPAHNTTTIYTNILWSKISTPEAYNFCLAEHAASGDVVFHFGNKTPSAAEPATGSWRGMYFGVRMTPGRSEIGVRWNGGRHARYIAAWKEPCTLGEALDASVGVGVMGGRWR</sequence>
<dbReference type="EMBL" id="ML993612">
    <property type="protein sequence ID" value="KAF2162616.1"/>
    <property type="molecule type" value="Genomic_DNA"/>
</dbReference>
<dbReference type="RefSeq" id="XP_033663505.1">
    <property type="nucleotide sequence ID" value="XM_033808304.1"/>
</dbReference>
<proteinExistence type="predicted"/>
<reference evidence="1" key="1">
    <citation type="journal article" date="2020" name="Stud. Mycol.">
        <title>101 Dothideomycetes genomes: a test case for predicting lifestyles and emergence of pathogens.</title>
        <authorList>
            <person name="Haridas S."/>
            <person name="Albert R."/>
            <person name="Binder M."/>
            <person name="Bloem J."/>
            <person name="Labutti K."/>
            <person name="Salamov A."/>
            <person name="Andreopoulos B."/>
            <person name="Baker S."/>
            <person name="Barry K."/>
            <person name="Bills G."/>
            <person name="Bluhm B."/>
            <person name="Cannon C."/>
            <person name="Castanera R."/>
            <person name="Culley D."/>
            <person name="Daum C."/>
            <person name="Ezra D."/>
            <person name="Gonzalez J."/>
            <person name="Henrissat B."/>
            <person name="Kuo A."/>
            <person name="Liang C."/>
            <person name="Lipzen A."/>
            <person name="Lutzoni F."/>
            <person name="Magnuson J."/>
            <person name="Mondo S."/>
            <person name="Nolan M."/>
            <person name="Ohm R."/>
            <person name="Pangilinan J."/>
            <person name="Park H.-J."/>
            <person name="Ramirez L."/>
            <person name="Alfaro M."/>
            <person name="Sun H."/>
            <person name="Tritt A."/>
            <person name="Yoshinaga Y."/>
            <person name="Zwiers L.-H."/>
            <person name="Turgeon B."/>
            <person name="Goodwin S."/>
            <person name="Spatafora J."/>
            <person name="Crous P."/>
            <person name="Grigoriev I."/>
        </authorList>
    </citation>
    <scope>NUCLEOTIDE SEQUENCE</scope>
    <source>
        <strain evidence="1">ATCC 36951</strain>
    </source>
</reference>
<dbReference type="GeneID" id="54561576"/>
<evidence type="ECO:0000313" key="1">
    <source>
        <dbReference type="EMBL" id="KAF2162616.1"/>
    </source>
</evidence>
<protein>
    <submittedName>
        <fullName evidence="1">Uncharacterized protein</fullName>
    </submittedName>
</protein>